<dbReference type="Proteomes" id="UP001054945">
    <property type="component" value="Unassembled WGS sequence"/>
</dbReference>
<keyword evidence="2" id="KW-1185">Reference proteome</keyword>
<proteinExistence type="predicted"/>
<accession>A0AAV4PBT7</accession>
<comment type="caution">
    <text evidence="1">The sequence shown here is derived from an EMBL/GenBank/DDBJ whole genome shotgun (WGS) entry which is preliminary data.</text>
</comment>
<sequence length="113" mass="13171">MRRKEGGHRSRLNSNAHFINPWRYPIRYWIRTPLRTIHRNREAYSPGFFSSVKAQNICSSKIHSEILISSGSDQARTFGVIYTATQDTLKAQCFISRLSLLKTMFYSKSKRAE</sequence>
<gene>
    <name evidence="1" type="ORF">CEXT_118871</name>
</gene>
<evidence type="ECO:0000313" key="1">
    <source>
        <dbReference type="EMBL" id="GIX94847.1"/>
    </source>
</evidence>
<reference evidence="1 2" key="1">
    <citation type="submission" date="2021-06" db="EMBL/GenBank/DDBJ databases">
        <title>Caerostris extrusa draft genome.</title>
        <authorList>
            <person name="Kono N."/>
            <person name="Arakawa K."/>
        </authorList>
    </citation>
    <scope>NUCLEOTIDE SEQUENCE [LARGE SCALE GENOMIC DNA]</scope>
</reference>
<protein>
    <submittedName>
        <fullName evidence="1">Uncharacterized protein</fullName>
    </submittedName>
</protein>
<name>A0AAV4PBT7_CAEEX</name>
<evidence type="ECO:0000313" key="2">
    <source>
        <dbReference type="Proteomes" id="UP001054945"/>
    </source>
</evidence>
<dbReference type="AlphaFoldDB" id="A0AAV4PBT7"/>
<organism evidence="1 2">
    <name type="scientific">Caerostris extrusa</name>
    <name type="common">Bark spider</name>
    <name type="synonym">Caerostris bankana</name>
    <dbReference type="NCBI Taxonomy" id="172846"/>
    <lineage>
        <taxon>Eukaryota</taxon>
        <taxon>Metazoa</taxon>
        <taxon>Ecdysozoa</taxon>
        <taxon>Arthropoda</taxon>
        <taxon>Chelicerata</taxon>
        <taxon>Arachnida</taxon>
        <taxon>Araneae</taxon>
        <taxon>Araneomorphae</taxon>
        <taxon>Entelegynae</taxon>
        <taxon>Araneoidea</taxon>
        <taxon>Araneidae</taxon>
        <taxon>Caerostris</taxon>
    </lineage>
</organism>
<dbReference type="EMBL" id="BPLR01004434">
    <property type="protein sequence ID" value="GIX94847.1"/>
    <property type="molecule type" value="Genomic_DNA"/>
</dbReference>